<evidence type="ECO:0000256" key="2">
    <source>
        <dbReference type="SAM" id="Coils"/>
    </source>
</evidence>
<evidence type="ECO:0000256" key="1">
    <source>
        <dbReference type="ARBA" id="ARBA00009108"/>
    </source>
</evidence>
<organism evidence="3 4">
    <name type="scientific">Tessaracoccus aquimaris</name>
    <dbReference type="NCBI Taxonomy" id="1332264"/>
    <lineage>
        <taxon>Bacteria</taxon>
        <taxon>Bacillati</taxon>
        <taxon>Actinomycetota</taxon>
        <taxon>Actinomycetes</taxon>
        <taxon>Propionibacteriales</taxon>
        <taxon>Propionibacteriaceae</taxon>
        <taxon>Tessaracoccus</taxon>
    </lineage>
</organism>
<dbReference type="Pfam" id="PF05949">
    <property type="entry name" value="DUF881"/>
    <property type="match status" value="1"/>
</dbReference>
<feature type="coiled-coil region" evidence="2">
    <location>
        <begin position="51"/>
        <end position="99"/>
    </location>
</feature>
<name>A0A1Q2CSX5_9ACTN</name>
<dbReference type="GO" id="GO:0005886">
    <property type="term" value="C:plasma membrane"/>
    <property type="evidence" value="ECO:0007669"/>
    <property type="project" value="TreeGrafter"/>
</dbReference>
<dbReference type="STRING" id="1332264.BW730_05320"/>
<evidence type="ECO:0000313" key="3">
    <source>
        <dbReference type="EMBL" id="AQP49222.1"/>
    </source>
</evidence>
<keyword evidence="4" id="KW-1185">Reference proteome</keyword>
<proteinExistence type="inferred from homology"/>
<dbReference type="EMBL" id="CP019606">
    <property type="protein sequence ID" value="AQP49222.1"/>
    <property type="molecule type" value="Genomic_DNA"/>
</dbReference>
<dbReference type="Proteomes" id="UP000188145">
    <property type="component" value="Chromosome"/>
</dbReference>
<accession>A0A1Q2CSX5</accession>
<dbReference type="AlphaFoldDB" id="A0A1Q2CSX5"/>
<evidence type="ECO:0000313" key="4">
    <source>
        <dbReference type="Proteomes" id="UP000188145"/>
    </source>
</evidence>
<comment type="similarity">
    <text evidence="1">Belongs to the UPF0749 family.</text>
</comment>
<dbReference type="PANTHER" id="PTHR37313:SF2">
    <property type="entry name" value="UPF0749 PROTEIN YLXX"/>
    <property type="match status" value="1"/>
</dbReference>
<gene>
    <name evidence="3" type="ORF">BW730_05320</name>
</gene>
<protein>
    <recommendedName>
        <fullName evidence="5">DUF881 domain-containing protein</fullName>
    </recommendedName>
</protein>
<dbReference type="Gene3D" id="3.30.70.1880">
    <property type="entry name" value="Protein of unknown function DUF881"/>
    <property type="match status" value="1"/>
</dbReference>
<sequence>MLRAFFRPSRGQFVIGVALFLTALIVVMTLRSQAAQPEFANVRQADLIQLLDSVTAETRRLEGEVSDLENARNELISGADRDQAAREEAERRLQQAQIIAGTVPAVGPGVRIQINDPEGRVSAELLLDAIEELRDAGAEVIELNDSVRLVMRSYFSTDEQGRITADGTVLEAPYVIDAIGDPATLEAGARFRGGLVSEVEGERVGGTVTIEQVQSVEISTTVTPPENEFARPR</sequence>
<keyword evidence="2" id="KW-0175">Coiled coil</keyword>
<evidence type="ECO:0008006" key="5">
    <source>
        <dbReference type="Google" id="ProtNLM"/>
    </source>
</evidence>
<dbReference type="PANTHER" id="PTHR37313">
    <property type="entry name" value="UPF0749 PROTEIN RV1825"/>
    <property type="match status" value="1"/>
</dbReference>
<dbReference type="InterPro" id="IPR010273">
    <property type="entry name" value="DUF881"/>
</dbReference>
<reference evidence="4" key="1">
    <citation type="submission" date="2017-02" db="EMBL/GenBank/DDBJ databases">
        <title>Tessaracoccus aquaemaris sp. nov., isolated from the intestine of a Korean rockfish, Sebastes schlegelii, in a marine aquaculture pond.</title>
        <authorList>
            <person name="Tak E.J."/>
            <person name="Bae J.-W."/>
        </authorList>
    </citation>
    <scope>NUCLEOTIDE SEQUENCE [LARGE SCALE GENOMIC DNA]</scope>
    <source>
        <strain evidence="4">NSG39</strain>
    </source>
</reference>
<dbReference type="KEGG" id="tes:BW730_05320"/>